<evidence type="ECO:0000256" key="1">
    <source>
        <dbReference type="ARBA" id="ARBA00022527"/>
    </source>
</evidence>
<organism evidence="11 12">
    <name type="scientific">Myxococcus virescens</name>
    <dbReference type="NCBI Taxonomy" id="83456"/>
    <lineage>
        <taxon>Bacteria</taxon>
        <taxon>Pseudomonadati</taxon>
        <taxon>Myxococcota</taxon>
        <taxon>Myxococcia</taxon>
        <taxon>Myxococcales</taxon>
        <taxon>Cystobacterineae</taxon>
        <taxon>Myxococcaceae</taxon>
        <taxon>Myxococcus</taxon>
    </lineage>
</organism>
<evidence type="ECO:0000256" key="4">
    <source>
        <dbReference type="ARBA" id="ARBA00022777"/>
    </source>
</evidence>
<comment type="catalytic activity">
    <reaction evidence="7">
        <text>L-seryl-[protein] + ATP = O-phospho-L-seryl-[protein] + ADP + H(+)</text>
        <dbReference type="Rhea" id="RHEA:17989"/>
        <dbReference type="Rhea" id="RHEA-COMP:9863"/>
        <dbReference type="Rhea" id="RHEA-COMP:11604"/>
        <dbReference type="ChEBI" id="CHEBI:15378"/>
        <dbReference type="ChEBI" id="CHEBI:29999"/>
        <dbReference type="ChEBI" id="CHEBI:30616"/>
        <dbReference type="ChEBI" id="CHEBI:83421"/>
        <dbReference type="ChEBI" id="CHEBI:456216"/>
        <dbReference type="EC" id="2.7.11.1"/>
    </reaction>
</comment>
<dbReference type="Gene3D" id="1.10.510.10">
    <property type="entry name" value="Transferase(Phosphotransferase) domain 1"/>
    <property type="match status" value="1"/>
</dbReference>
<feature type="binding site" evidence="8">
    <location>
        <position position="70"/>
    </location>
    <ligand>
        <name>ATP</name>
        <dbReference type="ChEBI" id="CHEBI:30616"/>
    </ligand>
</feature>
<dbReference type="GO" id="GO:0004674">
    <property type="term" value="F:protein serine/threonine kinase activity"/>
    <property type="evidence" value="ECO:0007669"/>
    <property type="project" value="UniProtKB-KW"/>
</dbReference>
<dbReference type="Gene3D" id="3.30.200.20">
    <property type="entry name" value="Phosphorylase Kinase, domain 1"/>
    <property type="match status" value="1"/>
</dbReference>
<dbReference type="PANTHER" id="PTHR43289:SF6">
    <property type="entry name" value="SERINE_THREONINE-PROTEIN KINASE NEKL-3"/>
    <property type="match status" value="1"/>
</dbReference>
<evidence type="ECO:0000259" key="10">
    <source>
        <dbReference type="PROSITE" id="PS50011"/>
    </source>
</evidence>
<proteinExistence type="predicted"/>
<dbReference type="SUPFAM" id="SSF56112">
    <property type="entry name" value="Protein kinase-like (PK-like)"/>
    <property type="match status" value="1"/>
</dbReference>
<dbReference type="PROSITE" id="PS00108">
    <property type="entry name" value="PROTEIN_KINASE_ST"/>
    <property type="match status" value="1"/>
</dbReference>
<evidence type="ECO:0000313" key="11">
    <source>
        <dbReference type="EMBL" id="GEL69205.1"/>
    </source>
</evidence>
<dbReference type="CDD" id="cd14014">
    <property type="entry name" value="STKc_PknB_like"/>
    <property type="match status" value="1"/>
</dbReference>
<dbReference type="InterPro" id="IPR008271">
    <property type="entry name" value="Ser/Thr_kinase_AS"/>
</dbReference>
<feature type="region of interest" description="Disordered" evidence="9">
    <location>
        <begin position="348"/>
        <end position="391"/>
    </location>
</feature>
<dbReference type="PANTHER" id="PTHR43289">
    <property type="entry name" value="MITOGEN-ACTIVATED PROTEIN KINASE KINASE KINASE 20-RELATED"/>
    <property type="match status" value="1"/>
</dbReference>
<dbReference type="PROSITE" id="PS00107">
    <property type="entry name" value="PROTEIN_KINASE_ATP"/>
    <property type="match status" value="1"/>
</dbReference>
<feature type="compositionally biased region" description="Pro residues" evidence="9">
    <location>
        <begin position="609"/>
        <end position="618"/>
    </location>
</feature>
<evidence type="ECO:0000256" key="7">
    <source>
        <dbReference type="ARBA" id="ARBA00048679"/>
    </source>
</evidence>
<dbReference type="InterPro" id="IPR011009">
    <property type="entry name" value="Kinase-like_dom_sf"/>
</dbReference>
<dbReference type="GO" id="GO:0005524">
    <property type="term" value="F:ATP binding"/>
    <property type="evidence" value="ECO:0007669"/>
    <property type="project" value="UniProtKB-UniRule"/>
</dbReference>
<dbReference type="EMBL" id="BJVY01000003">
    <property type="protein sequence ID" value="GEL69205.1"/>
    <property type="molecule type" value="Genomic_DNA"/>
</dbReference>
<sequence>MSGHFQRRVSATLAAPSLTAMSSIDPTAISRPRSPDIISGYHLDKLVGSGGMGEVHKATQLSLGRTVAVKLLNPELAKDPSFIARFQKEAAALAALSHPHIVSIVDKGKTDTTYYLVMEFVDGPSLRELIREPQLDVMGALRRMLQICRAIEYAHGRGVIHRDLKPENILLDQQAGGIAKVSDFGLASFLEDASPSSRYALTSTHVSMGTLSYMAPEQRVDAKSADARADIFSLGVILYEWLTGEVPLGTFDPPSRRKPGLDSRLDAIVTRCLKPDPEDRYPSVTTLIADLELLVPGSLPSLAPVKLTHLQRVRQGVRKVVRMALQAAAVLLVVAALAVLGREWLRSGEKPVPPQPGAALNADLGPPSPRTMPGRLETGSEKRTVSVGHGPDAPSLLVAGRPVEAEEKAIIFPPVEERSQSRVGRARVDVVGLDGDIAVLSARVRADAPPDTWKRRAYVMLYGPSLQAPSAALLLQGSTGRYVALIHDGAGAPLRLEWALGERRGTMLGLASPEGEAALELRVDADGVMQGYVGKGKDQRAIGEPLNLGPGWMEHFGDAPVPAFGCIEGTCRAEGFLYTVRRAPPPGTTAPVPDAPVAKAVVAAVPAKRPAPPPPPKKQPAKAPAKSPPKRR</sequence>
<dbReference type="Pfam" id="PF00069">
    <property type="entry name" value="Pkinase"/>
    <property type="match status" value="1"/>
</dbReference>
<protein>
    <recommendedName>
        <fullName evidence="10">Protein kinase domain-containing protein</fullName>
    </recommendedName>
</protein>
<feature type="region of interest" description="Disordered" evidence="9">
    <location>
        <begin position="604"/>
        <end position="632"/>
    </location>
</feature>
<dbReference type="AlphaFoldDB" id="A0A511H6S1"/>
<name>A0A511H6S1_9BACT</name>
<dbReference type="SMART" id="SM00220">
    <property type="entry name" value="S_TKc"/>
    <property type="match status" value="1"/>
</dbReference>
<keyword evidence="3 8" id="KW-0547">Nucleotide-binding</keyword>
<gene>
    <name evidence="11" type="ORF">MVI01_09890</name>
</gene>
<comment type="caution">
    <text evidence="11">The sequence shown here is derived from an EMBL/GenBank/DDBJ whole genome shotgun (WGS) entry which is preliminary data.</text>
</comment>
<evidence type="ECO:0000256" key="8">
    <source>
        <dbReference type="PROSITE-ProRule" id="PRU10141"/>
    </source>
</evidence>
<accession>A0A511H6S1</accession>
<dbReference type="InterPro" id="IPR000719">
    <property type="entry name" value="Prot_kinase_dom"/>
</dbReference>
<reference evidence="11 12" key="1">
    <citation type="submission" date="2019-07" db="EMBL/GenBank/DDBJ databases">
        <title>Whole genome shotgun sequence of Myxococcus virescens NBRC 100334.</title>
        <authorList>
            <person name="Hosoyama A."/>
            <person name="Uohara A."/>
            <person name="Ohji S."/>
            <person name="Ichikawa N."/>
        </authorList>
    </citation>
    <scope>NUCLEOTIDE SEQUENCE [LARGE SCALE GENOMIC DNA]</scope>
    <source>
        <strain evidence="11 12">NBRC 100334</strain>
    </source>
</reference>
<evidence type="ECO:0000256" key="9">
    <source>
        <dbReference type="SAM" id="MobiDB-lite"/>
    </source>
</evidence>
<evidence type="ECO:0000313" key="12">
    <source>
        <dbReference type="Proteomes" id="UP000321224"/>
    </source>
</evidence>
<evidence type="ECO:0000256" key="2">
    <source>
        <dbReference type="ARBA" id="ARBA00022679"/>
    </source>
</evidence>
<dbReference type="PROSITE" id="PS50011">
    <property type="entry name" value="PROTEIN_KINASE_DOM"/>
    <property type="match status" value="1"/>
</dbReference>
<evidence type="ECO:0000256" key="5">
    <source>
        <dbReference type="ARBA" id="ARBA00022840"/>
    </source>
</evidence>
<dbReference type="Proteomes" id="UP000321224">
    <property type="component" value="Unassembled WGS sequence"/>
</dbReference>
<keyword evidence="2" id="KW-0808">Transferase</keyword>
<comment type="catalytic activity">
    <reaction evidence="6">
        <text>L-threonyl-[protein] + ATP = O-phospho-L-threonyl-[protein] + ADP + H(+)</text>
        <dbReference type="Rhea" id="RHEA:46608"/>
        <dbReference type="Rhea" id="RHEA-COMP:11060"/>
        <dbReference type="Rhea" id="RHEA-COMP:11605"/>
        <dbReference type="ChEBI" id="CHEBI:15378"/>
        <dbReference type="ChEBI" id="CHEBI:30013"/>
        <dbReference type="ChEBI" id="CHEBI:30616"/>
        <dbReference type="ChEBI" id="CHEBI:61977"/>
        <dbReference type="ChEBI" id="CHEBI:456216"/>
        <dbReference type="EC" id="2.7.11.1"/>
    </reaction>
</comment>
<keyword evidence="5 8" id="KW-0067">ATP-binding</keyword>
<keyword evidence="4" id="KW-0418">Kinase</keyword>
<dbReference type="FunFam" id="3.30.200.20:FF:000035">
    <property type="entry name" value="Serine/threonine protein kinase Stk1"/>
    <property type="match status" value="1"/>
</dbReference>
<keyword evidence="1" id="KW-0723">Serine/threonine-protein kinase</keyword>
<feature type="domain" description="Protein kinase" evidence="10">
    <location>
        <begin position="41"/>
        <end position="294"/>
    </location>
</feature>
<evidence type="ECO:0000256" key="6">
    <source>
        <dbReference type="ARBA" id="ARBA00047899"/>
    </source>
</evidence>
<evidence type="ECO:0000256" key="3">
    <source>
        <dbReference type="ARBA" id="ARBA00022741"/>
    </source>
</evidence>
<dbReference type="InterPro" id="IPR017441">
    <property type="entry name" value="Protein_kinase_ATP_BS"/>
</dbReference>